<dbReference type="InterPro" id="IPR011708">
    <property type="entry name" value="DNA_pol3_alpha_NTPase_dom"/>
</dbReference>
<evidence type="ECO:0000256" key="5">
    <source>
        <dbReference type="ARBA" id="ARBA00022763"/>
    </source>
</evidence>
<dbReference type="Pfam" id="PF17657">
    <property type="entry name" value="DNA_pol3_finger"/>
    <property type="match status" value="1"/>
</dbReference>
<dbReference type="InterPro" id="IPR029460">
    <property type="entry name" value="DNAPol_HHH"/>
</dbReference>
<dbReference type="EC" id="2.7.7.7" evidence="9"/>
<dbReference type="CDD" id="cd04485">
    <property type="entry name" value="DnaE_OBF"/>
    <property type="match status" value="1"/>
</dbReference>
<gene>
    <name evidence="9" type="primary">dnaE2</name>
    <name evidence="12" type="ORF">GCM10009416_23710</name>
</gene>
<dbReference type="Gene3D" id="3.20.20.140">
    <property type="entry name" value="Metal-dependent hydrolases"/>
    <property type="match status" value="1"/>
</dbReference>
<dbReference type="EMBL" id="BAAAFZ010000029">
    <property type="protein sequence ID" value="GAA0584571.1"/>
    <property type="molecule type" value="Genomic_DNA"/>
</dbReference>
<keyword evidence="7 9" id="KW-0234">DNA repair</keyword>
<keyword evidence="3 9" id="KW-0548">Nucleotidyltransferase</keyword>
<keyword evidence="1 9" id="KW-0963">Cytoplasm</keyword>
<dbReference type="CDD" id="cd07434">
    <property type="entry name" value="PHP_PolIIIA_DnaE2"/>
    <property type="match status" value="1"/>
</dbReference>
<dbReference type="InterPro" id="IPR003141">
    <property type="entry name" value="Pol/His_phosphatase_N"/>
</dbReference>
<feature type="domain" description="Polymerase/histidinol phosphatase N-terminal" evidence="11">
    <location>
        <begin position="7"/>
        <end position="74"/>
    </location>
</feature>
<reference evidence="13" key="1">
    <citation type="journal article" date="2019" name="Int. J. Syst. Evol. Microbiol.">
        <title>The Global Catalogue of Microorganisms (GCM) 10K type strain sequencing project: providing services to taxonomists for standard genome sequencing and annotation.</title>
        <authorList>
            <consortium name="The Broad Institute Genomics Platform"/>
            <consortium name="The Broad Institute Genome Sequencing Center for Infectious Disease"/>
            <person name="Wu L."/>
            <person name="Ma J."/>
        </authorList>
    </citation>
    <scope>NUCLEOTIDE SEQUENCE [LARGE SCALE GENOMIC DNA]</scope>
    <source>
        <strain evidence="13">JCM 9933</strain>
    </source>
</reference>
<dbReference type="SUPFAM" id="SSF89550">
    <property type="entry name" value="PHP domain-like"/>
    <property type="match status" value="1"/>
</dbReference>
<dbReference type="InterPro" id="IPR040982">
    <property type="entry name" value="DNA_pol3_finger"/>
</dbReference>
<evidence type="ECO:0000256" key="4">
    <source>
        <dbReference type="ARBA" id="ARBA00022705"/>
    </source>
</evidence>
<dbReference type="NCBIfam" id="TIGR00594">
    <property type="entry name" value="polc"/>
    <property type="match status" value="1"/>
</dbReference>
<proteinExistence type="inferred from homology"/>
<dbReference type="RefSeq" id="WP_343895510.1">
    <property type="nucleotide sequence ID" value="NZ_BAAAFZ010000029.1"/>
</dbReference>
<dbReference type="Pfam" id="PF02811">
    <property type="entry name" value="PHP"/>
    <property type="match status" value="1"/>
</dbReference>
<dbReference type="InterPro" id="IPR016195">
    <property type="entry name" value="Pol/histidinol_Pase-like"/>
</dbReference>
<organism evidence="12 13">
    <name type="scientific">Craurococcus roseus</name>
    <dbReference type="NCBI Taxonomy" id="77585"/>
    <lineage>
        <taxon>Bacteria</taxon>
        <taxon>Pseudomonadati</taxon>
        <taxon>Pseudomonadota</taxon>
        <taxon>Alphaproteobacteria</taxon>
        <taxon>Acetobacterales</taxon>
        <taxon>Acetobacteraceae</taxon>
        <taxon>Craurococcus</taxon>
    </lineage>
</organism>
<evidence type="ECO:0000256" key="8">
    <source>
        <dbReference type="ARBA" id="ARBA00049244"/>
    </source>
</evidence>
<dbReference type="InterPro" id="IPR023073">
    <property type="entry name" value="DnaE2"/>
</dbReference>
<dbReference type="InterPro" id="IPR004013">
    <property type="entry name" value="PHP_dom"/>
</dbReference>
<keyword evidence="4 9" id="KW-0235">DNA replication</keyword>
<evidence type="ECO:0000256" key="6">
    <source>
        <dbReference type="ARBA" id="ARBA00022932"/>
    </source>
</evidence>
<dbReference type="InterPro" id="IPR004805">
    <property type="entry name" value="DnaE2/DnaE/PolC"/>
</dbReference>
<keyword evidence="13" id="KW-1185">Reference proteome</keyword>
<keyword evidence="5 9" id="KW-0227">DNA damage</keyword>
<dbReference type="Proteomes" id="UP001501588">
    <property type="component" value="Unassembled WGS sequence"/>
</dbReference>
<sequence>MTAPGYAELGALSNFTFLEGASHPHELVERAAALGHAAIGITDRNSFAGLVRGHVAAEQAKLRFVPGARVRLPDGGEYLAWPTDRAAYGRLARLLSKGRMEAPKGECRITRDDLIEHTDGLVMALSPPEAPDAGFAARLARDAAALRHRLALPLFCAADHRFRANDRARLDLLAAMAGAAGAPMLAAGGVRFHAPDRRRLADVLAAIRLRTTVDALGFAAAPNAEAHLKPEAEVRRLFAGHEGAVDATMRVAEACRFSMRDLSYEYPEEILDERLSPQETLERRAAEAMRRHWPDGTPPKVKEQIAHELRLIERLGYAPYFLTVHEIVRFAVSKGILCQGRGSAANSALCYALGITSVAPDKHDLLFERFISAERDEPPDIDVDFEHERREEVIQHIYGRYGRHRAAIAATVIRYRDRSAIREVGKALGLSEDVTAGLAKATWGIGRATLAEAAAERGLDPARDGRLRMACELAEELVGFPRHLSTHVGGFVITRGPLTELAVVTRAAMEGRHTIEWDKDDIEALRILKVDVLGLGMLTCVRRAFALIEAHGGPALTLPTVPQDDPETYAMLRRADSVGVFQVESRAQMNMLPRLRPEKFYDLVIEVAIVRPGPIQGDMVHPYLRRKNGEEKPTYPSEALKGVLEKTLGVPLFQEQAMQIAIVGAGFPPERADQLRRAMATFRHVGTVQGFREEFVAGMARNGYAQEFAERCFSQIEGFGTYGFPESHAASFAQLVYVSAWIKRHHPAAFAAALLNSQPMGFYAPAQLVRDAQEHRVRVRPVDVLRSEWDCTLEPDAESEGGLALRLGLRMVQGLSKETAERLVGTRPAWSPSHAPDRAGSEWTPTRPPRPAAPECAAPERGDGPRVVACPARSAGPDRLAGPDGADSAGAPAPPARPAGFDPAALDRPNDAGASAPPARPAALNSVAPGRAGGAGALERLARAAGLDRAALERLAGADAFRGLGLDRRAALWEATAVEPPTALPAAAVHEPAASLPAATAGEQTVLDYAGTALTLRHHPLALLRPRLDAEGLADTRALAAARRGARLRLPGLVLVRQRPGSAKGVVFFTVEDEWGTANLVVYADLVRRFRAAVVSARLVVAEGRVERTEAEVPIVHLIVQRLLDRSELLSGLAALDRPDAKEPWRRALARADEVEKPDGRGGPRARLPRSRDFR</sequence>
<feature type="compositionally biased region" description="Basic and acidic residues" evidence="10">
    <location>
        <begin position="1147"/>
        <end position="1162"/>
    </location>
</feature>
<comment type="function">
    <text evidence="9">DNA polymerase involved in damage-induced mutagenesis and translesion synthesis (TLS). It is not the major replicative DNA polymerase.</text>
</comment>
<evidence type="ECO:0000313" key="13">
    <source>
        <dbReference type="Proteomes" id="UP001501588"/>
    </source>
</evidence>
<keyword evidence="2 9" id="KW-0808">Transferase</keyword>
<dbReference type="Pfam" id="PF14579">
    <property type="entry name" value="HHH_6"/>
    <property type="match status" value="1"/>
</dbReference>
<evidence type="ECO:0000256" key="7">
    <source>
        <dbReference type="ARBA" id="ARBA00023204"/>
    </source>
</evidence>
<comment type="subcellular location">
    <subcellularLocation>
        <location evidence="9">Cytoplasm</location>
    </subcellularLocation>
</comment>
<accession>A0ABP3Q6X9</accession>
<evidence type="ECO:0000256" key="9">
    <source>
        <dbReference type="HAMAP-Rule" id="MF_01902"/>
    </source>
</evidence>
<feature type="region of interest" description="Disordered" evidence="10">
    <location>
        <begin position="1147"/>
        <end position="1175"/>
    </location>
</feature>
<dbReference type="NCBIfam" id="NF004225">
    <property type="entry name" value="PRK05672.1"/>
    <property type="match status" value="1"/>
</dbReference>
<protein>
    <recommendedName>
        <fullName evidence="9">Error-prone DNA polymerase</fullName>
        <ecNumber evidence="9">2.7.7.7</ecNumber>
    </recommendedName>
</protein>
<dbReference type="Pfam" id="PF07733">
    <property type="entry name" value="DNA_pol3_alpha"/>
    <property type="match status" value="1"/>
</dbReference>
<comment type="catalytic activity">
    <reaction evidence="8 9">
        <text>DNA(n) + a 2'-deoxyribonucleoside 5'-triphosphate = DNA(n+1) + diphosphate</text>
        <dbReference type="Rhea" id="RHEA:22508"/>
        <dbReference type="Rhea" id="RHEA-COMP:17339"/>
        <dbReference type="Rhea" id="RHEA-COMP:17340"/>
        <dbReference type="ChEBI" id="CHEBI:33019"/>
        <dbReference type="ChEBI" id="CHEBI:61560"/>
        <dbReference type="ChEBI" id="CHEBI:173112"/>
        <dbReference type="EC" id="2.7.7.7"/>
    </reaction>
</comment>
<feature type="region of interest" description="Disordered" evidence="10">
    <location>
        <begin position="823"/>
        <end position="927"/>
    </location>
</feature>
<dbReference type="PANTHER" id="PTHR32294:SF4">
    <property type="entry name" value="ERROR-PRONE DNA POLYMERASE"/>
    <property type="match status" value="1"/>
</dbReference>
<evidence type="ECO:0000256" key="10">
    <source>
        <dbReference type="SAM" id="MobiDB-lite"/>
    </source>
</evidence>
<feature type="compositionally biased region" description="Low complexity" evidence="10">
    <location>
        <begin position="882"/>
        <end position="891"/>
    </location>
</feature>
<evidence type="ECO:0000256" key="1">
    <source>
        <dbReference type="ARBA" id="ARBA00022490"/>
    </source>
</evidence>
<comment type="similarity">
    <text evidence="9">Belongs to the DNA polymerase type-C family. DnaE2 subfamily.</text>
</comment>
<dbReference type="HAMAP" id="MF_01902">
    <property type="entry name" value="DNApol_error_prone"/>
    <property type="match status" value="1"/>
</dbReference>
<comment type="caution">
    <text evidence="12">The sequence shown here is derived from an EMBL/GenBank/DDBJ whole genome shotgun (WGS) entry which is preliminary data.</text>
</comment>
<dbReference type="SMART" id="SM00481">
    <property type="entry name" value="POLIIIAc"/>
    <property type="match status" value="1"/>
</dbReference>
<name>A0ABP3Q6X9_9PROT</name>
<feature type="compositionally biased region" description="Low complexity" evidence="10">
    <location>
        <begin position="912"/>
        <end position="923"/>
    </location>
</feature>
<evidence type="ECO:0000313" key="12">
    <source>
        <dbReference type="EMBL" id="GAA0584571.1"/>
    </source>
</evidence>
<evidence type="ECO:0000256" key="3">
    <source>
        <dbReference type="ARBA" id="ARBA00022695"/>
    </source>
</evidence>
<keyword evidence="6 9" id="KW-0239">DNA-directed DNA polymerase</keyword>
<evidence type="ECO:0000256" key="2">
    <source>
        <dbReference type="ARBA" id="ARBA00022679"/>
    </source>
</evidence>
<dbReference type="PANTHER" id="PTHR32294">
    <property type="entry name" value="DNA POLYMERASE III SUBUNIT ALPHA"/>
    <property type="match status" value="1"/>
</dbReference>
<evidence type="ECO:0000259" key="11">
    <source>
        <dbReference type="SMART" id="SM00481"/>
    </source>
</evidence>